<evidence type="ECO:0000313" key="2">
    <source>
        <dbReference type="EMBL" id="ONK74939.1"/>
    </source>
</evidence>
<feature type="compositionally biased region" description="Basic and acidic residues" evidence="1">
    <location>
        <begin position="385"/>
        <end position="411"/>
    </location>
</feature>
<name>A0A5P1FDI3_ASPOF</name>
<dbReference type="PANTHER" id="PTHR44376">
    <property type="entry name" value="TRANSCRIPTIONAL REGULATOR OF FILAMENTOUS GROWTH FLO8"/>
    <property type="match status" value="1"/>
</dbReference>
<dbReference type="PANTHER" id="PTHR44376:SF5">
    <property type="entry name" value="TRANSCRIPTIONAL COREPRESSOR LEUNIG ISOFORM X1"/>
    <property type="match status" value="1"/>
</dbReference>
<dbReference type="Proteomes" id="UP000243459">
    <property type="component" value="Chromosome 3"/>
</dbReference>
<proteinExistence type="predicted"/>
<dbReference type="InterPro" id="IPR044716">
    <property type="entry name" value="LEUNIG-like"/>
</dbReference>
<dbReference type="Gramene" id="ONK74939">
    <property type="protein sequence ID" value="ONK74939"/>
    <property type="gene ID" value="A4U43_C03F11660"/>
</dbReference>
<dbReference type="SMART" id="SM00667">
    <property type="entry name" value="LisH"/>
    <property type="match status" value="1"/>
</dbReference>
<dbReference type="InterPro" id="IPR006594">
    <property type="entry name" value="LisH"/>
</dbReference>
<feature type="compositionally biased region" description="Polar residues" evidence="1">
    <location>
        <begin position="251"/>
        <end position="260"/>
    </location>
</feature>
<organism evidence="2 3">
    <name type="scientific">Asparagus officinalis</name>
    <name type="common">Garden asparagus</name>
    <dbReference type="NCBI Taxonomy" id="4686"/>
    <lineage>
        <taxon>Eukaryota</taxon>
        <taxon>Viridiplantae</taxon>
        <taxon>Streptophyta</taxon>
        <taxon>Embryophyta</taxon>
        <taxon>Tracheophyta</taxon>
        <taxon>Spermatophyta</taxon>
        <taxon>Magnoliopsida</taxon>
        <taxon>Liliopsida</taxon>
        <taxon>Asparagales</taxon>
        <taxon>Asparagaceae</taxon>
        <taxon>Asparagoideae</taxon>
        <taxon>Asparagus</taxon>
    </lineage>
</organism>
<accession>A0A5P1FDI3</accession>
<sequence>MDNLHWDAEAVLNRYIYDYMVSKNFHISARMFKDEANLPNGQAARNDSQCGFLLEWWLIFWDTYIARQSKIGAQQACNELSAFHPYNQEHYNSQFMETGASSKEPWPGTQLLQPAKMSQRAASLNLSDNIYVHNSAIRHNQQTKPEYHSANAFIALNENWIKQSNFFTCQQQNAQPLSIGSIADMQVPQIMNLGHLRSDGSLPLTLKTTTAELVMPTFGVLHAAKGINLNADKTKLRIGPVSDQRKRKEPSNSGSKNILRNTADGGPSKLPYFTVASPLKGGLASQTASISCREAELPENSRTLNVTSHLKKVSVAKDAAWQSTTDDGNGKAALKDANVQHRGEIYSSTAQQYSLDDQRKIGPGTTAMEGPVQIDSFTNQQFKQGEGDRPGNSEIHHPAKEMKDENNATKL</sequence>
<dbReference type="EMBL" id="CM007383">
    <property type="protein sequence ID" value="ONK74939.1"/>
    <property type="molecule type" value="Genomic_DNA"/>
</dbReference>
<keyword evidence="3" id="KW-1185">Reference proteome</keyword>
<reference evidence="3" key="1">
    <citation type="journal article" date="2017" name="Nat. Commun.">
        <title>The asparagus genome sheds light on the origin and evolution of a young Y chromosome.</title>
        <authorList>
            <person name="Harkess A."/>
            <person name="Zhou J."/>
            <person name="Xu C."/>
            <person name="Bowers J.E."/>
            <person name="Van der Hulst R."/>
            <person name="Ayyampalayam S."/>
            <person name="Mercati F."/>
            <person name="Riccardi P."/>
            <person name="McKain M.R."/>
            <person name="Kakrana A."/>
            <person name="Tang H."/>
            <person name="Ray J."/>
            <person name="Groenendijk J."/>
            <person name="Arikit S."/>
            <person name="Mathioni S.M."/>
            <person name="Nakano M."/>
            <person name="Shan H."/>
            <person name="Telgmann-Rauber A."/>
            <person name="Kanno A."/>
            <person name="Yue Z."/>
            <person name="Chen H."/>
            <person name="Li W."/>
            <person name="Chen Y."/>
            <person name="Xu X."/>
            <person name="Zhang Y."/>
            <person name="Luo S."/>
            <person name="Chen H."/>
            <person name="Gao J."/>
            <person name="Mao Z."/>
            <person name="Pires J.C."/>
            <person name="Luo M."/>
            <person name="Kudrna D."/>
            <person name="Wing R.A."/>
            <person name="Meyers B.C."/>
            <person name="Yi K."/>
            <person name="Kong H."/>
            <person name="Lavrijsen P."/>
            <person name="Sunseri F."/>
            <person name="Falavigna A."/>
            <person name="Ye Y."/>
            <person name="Leebens-Mack J.H."/>
            <person name="Chen G."/>
        </authorList>
    </citation>
    <scope>NUCLEOTIDE SEQUENCE [LARGE SCALE GENOMIC DNA]</scope>
    <source>
        <strain evidence="3">cv. DH0086</strain>
    </source>
</reference>
<protein>
    <submittedName>
        <fullName evidence="2">Uncharacterized protein</fullName>
    </submittedName>
</protein>
<feature type="region of interest" description="Disordered" evidence="1">
    <location>
        <begin position="238"/>
        <end position="265"/>
    </location>
</feature>
<evidence type="ECO:0000256" key="1">
    <source>
        <dbReference type="SAM" id="MobiDB-lite"/>
    </source>
</evidence>
<evidence type="ECO:0000313" key="3">
    <source>
        <dbReference type="Proteomes" id="UP000243459"/>
    </source>
</evidence>
<gene>
    <name evidence="2" type="ORF">A4U43_C03F11660</name>
</gene>
<feature type="region of interest" description="Disordered" evidence="1">
    <location>
        <begin position="359"/>
        <end position="411"/>
    </location>
</feature>
<dbReference type="GO" id="GO:0003714">
    <property type="term" value="F:transcription corepressor activity"/>
    <property type="evidence" value="ECO:0007669"/>
    <property type="project" value="InterPro"/>
</dbReference>
<dbReference type="PROSITE" id="PS50896">
    <property type="entry name" value="LISH"/>
    <property type="match status" value="1"/>
</dbReference>
<dbReference type="AlphaFoldDB" id="A0A5P1FDI3"/>
<dbReference type="Pfam" id="PF08513">
    <property type="entry name" value="LisH"/>
    <property type="match status" value="1"/>
</dbReference>